<feature type="non-terminal residue" evidence="12">
    <location>
        <position position="70"/>
    </location>
</feature>
<reference evidence="12 13" key="1">
    <citation type="submission" date="2019-09" db="EMBL/GenBank/DDBJ databases">
        <title>Bird 10,000 Genomes (B10K) Project - Family phase.</title>
        <authorList>
            <person name="Zhang G."/>
        </authorList>
    </citation>
    <scope>NUCLEOTIDE SEQUENCE [LARGE SCALE GENOMIC DNA]</scope>
    <source>
        <strain evidence="12">B10K-DU-002-32</strain>
        <tissue evidence="12">Muscle</tissue>
    </source>
</reference>
<comment type="subcellular location">
    <subcellularLocation>
        <location evidence="1">Nucleus</location>
    </subcellularLocation>
</comment>
<evidence type="ECO:0000256" key="8">
    <source>
        <dbReference type="ARBA" id="ARBA00023163"/>
    </source>
</evidence>
<dbReference type="InterPro" id="IPR036236">
    <property type="entry name" value="Znf_C2H2_sf"/>
</dbReference>
<dbReference type="Pfam" id="PF13909">
    <property type="entry name" value="zf-H2C2_5"/>
    <property type="match status" value="1"/>
</dbReference>
<dbReference type="SUPFAM" id="SSF57667">
    <property type="entry name" value="beta-beta-alpha zinc fingers"/>
    <property type="match status" value="1"/>
</dbReference>
<dbReference type="PROSITE" id="PS50157">
    <property type="entry name" value="ZINC_FINGER_C2H2_2"/>
    <property type="match status" value="1"/>
</dbReference>
<feature type="non-terminal residue" evidence="12">
    <location>
        <position position="1"/>
    </location>
</feature>
<evidence type="ECO:0000256" key="4">
    <source>
        <dbReference type="ARBA" id="ARBA00022771"/>
    </source>
</evidence>
<dbReference type="EMBL" id="VXBQ01026576">
    <property type="protein sequence ID" value="NXO74682.1"/>
    <property type="molecule type" value="Genomic_DNA"/>
</dbReference>
<dbReference type="Gene3D" id="3.30.160.60">
    <property type="entry name" value="Classic Zinc Finger"/>
    <property type="match status" value="2"/>
</dbReference>
<dbReference type="GO" id="GO:0006357">
    <property type="term" value="P:regulation of transcription by RNA polymerase II"/>
    <property type="evidence" value="ECO:0007669"/>
    <property type="project" value="TreeGrafter"/>
</dbReference>
<evidence type="ECO:0000256" key="3">
    <source>
        <dbReference type="ARBA" id="ARBA00022737"/>
    </source>
</evidence>
<evidence type="ECO:0000313" key="13">
    <source>
        <dbReference type="Proteomes" id="UP000579685"/>
    </source>
</evidence>
<dbReference type="PANTHER" id="PTHR45993">
    <property type="entry name" value="B-CELL LYMPHOMA/LEUKEMIA 11"/>
    <property type="match status" value="1"/>
</dbReference>
<keyword evidence="9" id="KW-0539">Nucleus</keyword>
<keyword evidence="2" id="KW-0479">Metal-binding</keyword>
<dbReference type="GO" id="GO:0003700">
    <property type="term" value="F:DNA-binding transcription factor activity"/>
    <property type="evidence" value="ECO:0007669"/>
    <property type="project" value="TreeGrafter"/>
</dbReference>
<dbReference type="AlphaFoldDB" id="A0A7L1UNT2"/>
<keyword evidence="3" id="KW-0677">Repeat</keyword>
<keyword evidence="13" id="KW-1185">Reference proteome</keyword>
<evidence type="ECO:0000256" key="6">
    <source>
        <dbReference type="ARBA" id="ARBA00023015"/>
    </source>
</evidence>
<evidence type="ECO:0000256" key="5">
    <source>
        <dbReference type="ARBA" id="ARBA00022833"/>
    </source>
</evidence>
<evidence type="ECO:0000256" key="1">
    <source>
        <dbReference type="ARBA" id="ARBA00004123"/>
    </source>
</evidence>
<gene>
    <name evidence="12" type="primary">Znf513_1</name>
    <name evidence="12" type="ORF">PHANIT_R15136</name>
</gene>
<sequence length="70" mass="8169">HTGEKPYRCTCCSFACSSLGNLKRHERVHSQDKPFQCAACDYRCNQSRNLKRHMLSHRLPEGEGPHRRDK</sequence>
<evidence type="ECO:0000256" key="9">
    <source>
        <dbReference type="ARBA" id="ARBA00023242"/>
    </source>
</evidence>
<name>A0A7L1UNT2_PHANI</name>
<dbReference type="FunFam" id="3.30.160.60:FF:000123">
    <property type="entry name" value="transcriptional repressor CTCF isoform X1"/>
    <property type="match status" value="1"/>
</dbReference>
<dbReference type="GO" id="GO:0000978">
    <property type="term" value="F:RNA polymerase II cis-regulatory region sequence-specific DNA binding"/>
    <property type="evidence" value="ECO:0007669"/>
    <property type="project" value="TreeGrafter"/>
</dbReference>
<dbReference type="InterPro" id="IPR013087">
    <property type="entry name" value="Znf_C2H2_type"/>
</dbReference>
<keyword evidence="7" id="KW-0238">DNA-binding</keyword>
<proteinExistence type="predicted"/>
<dbReference type="GO" id="GO:0008270">
    <property type="term" value="F:zinc ion binding"/>
    <property type="evidence" value="ECO:0007669"/>
    <property type="project" value="UniProtKB-KW"/>
</dbReference>
<organism evidence="12 13">
    <name type="scientific">Phainopepla nitens</name>
    <name type="common">Phainopepla</name>
    <dbReference type="NCBI Taxonomy" id="161653"/>
    <lineage>
        <taxon>Eukaryota</taxon>
        <taxon>Metazoa</taxon>
        <taxon>Chordata</taxon>
        <taxon>Craniata</taxon>
        <taxon>Vertebrata</taxon>
        <taxon>Euteleostomi</taxon>
        <taxon>Archelosauria</taxon>
        <taxon>Archosauria</taxon>
        <taxon>Dinosauria</taxon>
        <taxon>Saurischia</taxon>
        <taxon>Theropoda</taxon>
        <taxon>Coelurosauria</taxon>
        <taxon>Aves</taxon>
        <taxon>Neognathae</taxon>
        <taxon>Neoaves</taxon>
        <taxon>Telluraves</taxon>
        <taxon>Australaves</taxon>
        <taxon>Passeriformes</taxon>
        <taxon>Bombycillidae</taxon>
        <taxon>Phainopepla</taxon>
    </lineage>
</organism>
<evidence type="ECO:0000313" key="12">
    <source>
        <dbReference type="EMBL" id="NXO74682.1"/>
    </source>
</evidence>
<dbReference type="SMART" id="SM00355">
    <property type="entry name" value="ZnF_C2H2"/>
    <property type="match status" value="2"/>
</dbReference>
<dbReference type="Proteomes" id="UP000579685">
    <property type="component" value="Unassembled WGS sequence"/>
</dbReference>
<evidence type="ECO:0000256" key="2">
    <source>
        <dbReference type="ARBA" id="ARBA00022723"/>
    </source>
</evidence>
<dbReference type="PANTHER" id="PTHR45993:SF6">
    <property type="entry name" value="C2H2-TYPE DOMAIN-CONTAINING PROTEIN"/>
    <property type="match status" value="1"/>
</dbReference>
<keyword evidence="8" id="KW-0804">Transcription</keyword>
<evidence type="ECO:0000256" key="10">
    <source>
        <dbReference type="PROSITE-ProRule" id="PRU00042"/>
    </source>
</evidence>
<accession>A0A7L1UNT2</accession>
<dbReference type="FunFam" id="3.30.160.60:FF:000395">
    <property type="entry name" value="zinc finger protein 513"/>
    <property type="match status" value="1"/>
</dbReference>
<dbReference type="InterPro" id="IPR051497">
    <property type="entry name" value="Dev/Hematopoietic_TF"/>
</dbReference>
<protein>
    <submittedName>
        <fullName evidence="12">ZN513 protein</fullName>
    </submittedName>
</protein>
<feature type="domain" description="C2H2-type" evidence="11">
    <location>
        <begin position="7"/>
        <end position="34"/>
    </location>
</feature>
<comment type="caution">
    <text evidence="12">The sequence shown here is derived from an EMBL/GenBank/DDBJ whole genome shotgun (WGS) entry which is preliminary data.</text>
</comment>
<keyword evidence="6" id="KW-0805">Transcription regulation</keyword>
<evidence type="ECO:0000259" key="11">
    <source>
        <dbReference type="PROSITE" id="PS50157"/>
    </source>
</evidence>
<keyword evidence="4 10" id="KW-0863">Zinc-finger</keyword>
<evidence type="ECO:0000256" key="7">
    <source>
        <dbReference type="ARBA" id="ARBA00023125"/>
    </source>
</evidence>
<dbReference type="PROSITE" id="PS00028">
    <property type="entry name" value="ZINC_FINGER_C2H2_1"/>
    <property type="match status" value="2"/>
</dbReference>
<keyword evidence="5" id="KW-0862">Zinc</keyword>
<dbReference type="GO" id="GO:0005634">
    <property type="term" value="C:nucleus"/>
    <property type="evidence" value="ECO:0007669"/>
    <property type="project" value="UniProtKB-SubCell"/>
</dbReference>